<feature type="domain" description="Response regulatory" evidence="20">
    <location>
        <begin position="952"/>
        <end position="1070"/>
    </location>
</feature>
<accession>A0AA50Q5H6</accession>
<dbReference type="SUPFAM" id="SSF55874">
    <property type="entry name" value="ATPase domain of HSP90 chaperone/DNA topoisomerase II/histidine kinase"/>
    <property type="match status" value="1"/>
</dbReference>
<feature type="domain" description="Histidine kinase" evidence="19">
    <location>
        <begin position="708"/>
        <end position="929"/>
    </location>
</feature>
<evidence type="ECO:0000256" key="8">
    <source>
        <dbReference type="ARBA" id="ARBA00022692"/>
    </source>
</evidence>
<dbReference type="SMART" id="SM00062">
    <property type="entry name" value="PBPb"/>
    <property type="match status" value="2"/>
</dbReference>
<comment type="subcellular location">
    <subcellularLocation>
        <location evidence="2">Cell inner membrane</location>
        <topology evidence="2">Multi-pass membrane protein</topology>
    </subcellularLocation>
</comment>
<feature type="domain" description="HPt" evidence="21">
    <location>
        <begin position="1093"/>
        <end position="1188"/>
    </location>
</feature>
<dbReference type="Gene3D" id="3.40.50.2300">
    <property type="match status" value="1"/>
</dbReference>
<dbReference type="Pfam" id="PF00989">
    <property type="entry name" value="PAS"/>
    <property type="match status" value="1"/>
</dbReference>
<sequence length="1188" mass="132853">MRNVIFILILSLNSIYSLAHESKFTHYHLIGYQEKAALPIQLSLEEIDTLKKYKFLNIGISSPDYPPFDMTVNGEQEFYKGISADYIHIIANMLNIEVNVKRYASREKTITAALNGEVDLITTANKFEQMHGLLLSTPYTVDKPSIFRNANLGDNEQIKSMSMAYEYLPDEAITDIYPNRKLLKFSSRQAAVAAAAFRQVDAVIVDQVSANYLINNNFSGKLKLDTHLSLNSYGSAFATTEQNKALIDIINKSINNISLEQRKLIRKRWSGGGSTIPFASELPSFTADETAWLQNNPKITVAINKYAAPLTYLDDTHNAEGFGIEVLELIQMYSGLKFDYIVNNRFSEQISSVLNHKAMMTIFSPSEDLNKNIIFTKEFSNSPYVFVTQKNAQDLDINAIVVPDGTFNDNMLRKINPNADIIIADNYLEALNDIATGATNTTIVPLALADFYVNSYFSDTLEVSKIIDEIPRASVVFGMASSNKLLKSILNKTLTVIPPDELQMAENRWRRNALPARQSWKDYKYTIYTIVIASTIMILVSIIWALYTRTHYRKRLLAKKELNQQLQFMQSIVDAIPHPIYVRNKRRELTMCNESYLNAFNASREDLLYKTTMEGASRSKEAPIVDKEYVQALEDGIAVFKDRELHINGHKYNIYHWFKSYGDEAGNIEGIIGGWIDVSDRVKLIEELEYAKEAADSASQAKSTFLATMSHEIRTPMNAIIGMLELVLKRTNSQQFDLNSIKVAYDSANDLLELIGDILDIARIEAGQLSLSPMRTNLKTIATSVVRVFDGLARQKGITLQLDFDPVIANDVLVDPMRIKQILSNLIGNAIKFTDSGGVKVKIQSESFTNTTHTILFTVTDTGIGISGDDQQKLFTPFSQAQGTHTTHGGTGLGLMISRSLCEMMGGSLTLESKLHQGTQISMQLTLTQLEAEAIHNPSQPIPESHVSNPLDILIVDDHPANRLLLAQQLKYLGHSVDEAENGLIALNMFESKQYPVVITDCNMPEMNGYELCQKIRQLEHKRHTHAIVIGYTANAQKEAKDACLTAGMDDCLFKPISLMELESMIKRFTPEKITITATHFAADAVEKLTGNNAELVDKLLKELLKSNQSDLQSLYVALENNDLSTIKDLAHKIKGAARIIDAQKLMSACEMLENASHQQLNTYVEAVSQAIASLEAEVISYTQTASK</sequence>
<evidence type="ECO:0000256" key="13">
    <source>
        <dbReference type="ARBA" id="ARBA00022989"/>
    </source>
</evidence>
<dbReference type="SUPFAM" id="SSF47226">
    <property type="entry name" value="Histidine-containing phosphotransfer domain, HPT domain"/>
    <property type="match status" value="1"/>
</dbReference>
<keyword evidence="13 18" id="KW-1133">Transmembrane helix</keyword>
<evidence type="ECO:0000259" key="19">
    <source>
        <dbReference type="PROSITE" id="PS50109"/>
    </source>
</evidence>
<dbReference type="EC" id="2.7.13.3" evidence="3"/>
<dbReference type="InterPro" id="IPR003661">
    <property type="entry name" value="HisK_dim/P_dom"/>
</dbReference>
<dbReference type="Gene3D" id="1.10.287.130">
    <property type="match status" value="1"/>
</dbReference>
<evidence type="ECO:0000256" key="5">
    <source>
        <dbReference type="ARBA" id="ARBA00022519"/>
    </source>
</evidence>
<dbReference type="InterPro" id="IPR001638">
    <property type="entry name" value="Solute-binding_3/MltF_N"/>
</dbReference>
<dbReference type="GO" id="GO:0009927">
    <property type="term" value="F:histidine phosphotransfer kinase activity"/>
    <property type="evidence" value="ECO:0007669"/>
    <property type="project" value="TreeGrafter"/>
</dbReference>
<protein>
    <recommendedName>
        <fullName evidence="3">histidine kinase</fullName>
        <ecNumber evidence="3">2.7.13.3</ecNumber>
    </recommendedName>
</protein>
<feature type="transmembrane region" description="Helical" evidence="18">
    <location>
        <begin position="525"/>
        <end position="547"/>
    </location>
</feature>
<keyword evidence="4" id="KW-1003">Cell membrane</keyword>
<dbReference type="SUPFAM" id="SSF47384">
    <property type="entry name" value="Homodimeric domain of signal transducing histidine kinase"/>
    <property type="match status" value="1"/>
</dbReference>
<feature type="modified residue" description="Phosphohistidine" evidence="16">
    <location>
        <position position="1132"/>
    </location>
</feature>
<dbReference type="PANTHER" id="PTHR43047:SF72">
    <property type="entry name" value="OSMOSENSING HISTIDINE PROTEIN KINASE SLN1"/>
    <property type="match status" value="1"/>
</dbReference>
<dbReference type="InterPro" id="IPR003594">
    <property type="entry name" value="HATPase_dom"/>
</dbReference>
<dbReference type="SMART" id="SM00448">
    <property type="entry name" value="REC"/>
    <property type="match status" value="1"/>
</dbReference>
<dbReference type="InterPro" id="IPR036641">
    <property type="entry name" value="HPT_dom_sf"/>
</dbReference>
<keyword evidence="8 18" id="KW-0812">Transmembrane</keyword>
<dbReference type="SUPFAM" id="SSF55785">
    <property type="entry name" value="PYP-like sensor domain (PAS domain)"/>
    <property type="match status" value="1"/>
</dbReference>
<dbReference type="InterPro" id="IPR005467">
    <property type="entry name" value="His_kinase_dom"/>
</dbReference>
<dbReference type="GeneID" id="301341749"/>
<evidence type="ECO:0000256" key="14">
    <source>
        <dbReference type="ARBA" id="ARBA00023012"/>
    </source>
</evidence>
<dbReference type="Gene3D" id="3.40.190.10">
    <property type="entry name" value="Periplasmic binding protein-like II"/>
    <property type="match status" value="4"/>
</dbReference>
<comment type="catalytic activity">
    <reaction evidence="1">
        <text>ATP + protein L-histidine = ADP + protein N-phospho-L-histidine.</text>
        <dbReference type="EC" id="2.7.13.3"/>
    </reaction>
</comment>
<dbReference type="Pfam" id="PF00072">
    <property type="entry name" value="Response_reg"/>
    <property type="match status" value="1"/>
</dbReference>
<keyword evidence="10" id="KW-0547">Nucleotide-binding</keyword>
<dbReference type="AlphaFoldDB" id="A0AA50Q5H6"/>
<evidence type="ECO:0000256" key="2">
    <source>
        <dbReference type="ARBA" id="ARBA00004429"/>
    </source>
</evidence>
<name>A0AA50Q5H6_9GAMM</name>
<keyword evidence="5" id="KW-0997">Cell inner membrane</keyword>
<evidence type="ECO:0000256" key="6">
    <source>
        <dbReference type="ARBA" id="ARBA00022553"/>
    </source>
</evidence>
<dbReference type="Gene3D" id="1.20.120.160">
    <property type="entry name" value="HPT domain"/>
    <property type="match status" value="1"/>
</dbReference>
<keyword evidence="14" id="KW-0902">Two-component regulatory system</keyword>
<dbReference type="InterPro" id="IPR004358">
    <property type="entry name" value="Sig_transdc_His_kin-like_C"/>
</dbReference>
<evidence type="ECO:0000256" key="18">
    <source>
        <dbReference type="SAM" id="Phobius"/>
    </source>
</evidence>
<dbReference type="CDD" id="cd13705">
    <property type="entry name" value="PBP2_BvgS_D1"/>
    <property type="match status" value="1"/>
</dbReference>
<dbReference type="InterPro" id="IPR049871">
    <property type="entry name" value="BvgS-like_periplasmic2"/>
</dbReference>
<dbReference type="InterPro" id="IPR035965">
    <property type="entry name" value="PAS-like_dom_sf"/>
</dbReference>
<dbReference type="CDD" id="cd13707">
    <property type="entry name" value="PBP2_BvgS_D2"/>
    <property type="match status" value="1"/>
</dbReference>
<dbReference type="InterPro" id="IPR036097">
    <property type="entry name" value="HisK_dim/P_sf"/>
</dbReference>
<dbReference type="GO" id="GO:0005524">
    <property type="term" value="F:ATP binding"/>
    <property type="evidence" value="ECO:0007669"/>
    <property type="project" value="UniProtKB-KW"/>
</dbReference>
<dbReference type="InterPro" id="IPR036890">
    <property type="entry name" value="HATPase_C_sf"/>
</dbReference>
<dbReference type="RefSeq" id="WP_306683767.1">
    <property type="nucleotide sequence ID" value="NZ_CP132914.1"/>
</dbReference>
<organism evidence="22">
    <name type="scientific">Shewanella oncorhynchi</name>
    <dbReference type="NCBI Taxonomy" id="2726434"/>
    <lineage>
        <taxon>Bacteria</taxon>
        <taxon>Pseudomonadati</taxon>
        <taxon>Pseudomonadota</taxon>
        <taxon>Gammaproteobacteria</taxon>
        <taxon>Alteromonadales</taxon>
        <taxon>Shewanellaceae</taxon>
        <taxon>Shewanella</taxon>
    </lineage>
</organism>
<keyword evidence="12" id="KW-0067">ATP-binding</keyword>
<dbReference type="PRINTS" id="PR00344">
    <property type="entry name" value="BCTRLSENSOR"/>
</dbReference>
<evidence type="ECO:0000313" key="22">
    <source>
        <dbReference type="EMBL" id="WMB72877.1"/>
    </source>
</evidence>
<dbReference type="Gene3D" id="3.30.450.20">
    <property type="entry name" value="PAS domain"/>
    <property type="match status" value="1"/>
</dbReference>
<dbReference type="PROSITE" id="PS50109">
    <property type="entry name" value="HIS_KIN"/>
    <property type="match status" value="1"/>
</dbReference>
<dbReference type="PANTHER" id="PTHR43047">
    <property type="entry name" value="TWO-COMPONENT HISTIDINE PROTEIN KINASE"/>
    <property type="match status" value="1"/>
</dbReference>
<evidence type="ECO:0000256" key="1">
    <source>
        <dbReference type="ARBA" id="ARBA00000085"/>
    </source>
</evidence>
<dbReference type="EMBL" id="CP132914">
    <property type="protein sequence ID" value="WMB72877.1"/>
    <property type="molecule type" value="Genomic_DNA"/>
</dbReference>
<dbReference type="CDD" id="cd17546">
    <property type="entry name" value="REC_hyHK_CKI1_RcsC-like"/>
    <property type="match status" value="1"/>
</dbReference>
<dbReference type="Pfam" id="PF00497">
    <property type="entry name" value="SBP_bac_3"/>
    <property type="match status" value="2"/>
</dbReference>
<dbReference type="Pfam" id="PF02518">
    <property type="entry name" value="HATPase_c"/>
    <property type="match status" value="1"/>
</dbReference>
<dbReference type="Gene3D" id="3.30.565.10">
    <property type="entry name" value="Histidine kinase-like ATPase, C-terminal domain"/>
    <property type="match status" value="1"/>
</dbReference>
<dbReference type="InterPro" id="IPR011006">
    <property type="entry name" value="CheY-like_superfamily"/>
</dbReference>
<dbReference type="GO" id="GO:0000155">
    <property type="term" value="F:phosphorelay sensor kinase activity"/>
    <property type="evidence" value="ECO:0007669"/>
    <property type="project" value="InterPro"/>
</dbReference>
<keyword evidence="6 17" id="KW-0597">Phosphoprotein</keyword>
<dbReference type="FunFam" id="3.30.565.10:FF:000010">
    <property type="entry name" value="Sensor histidine kinase RcsC"/>
    <property type="match status" value="1"/>
</dbReference>
<evidence type="ECO:0000256" key="17">
    <source>
        <dbReference type="PROSITE-ProRule" id="PRU00169"/>
    </source>
</evidence>
<dbReference type="InterPro" id="IPR001789">
    <property type="entry name" value="Sig_transdc_resp-reg_receiver"/>
</dbReference>
<dbReference type="PROSITE" id="PS50110">
    <property type="entry name" value="RESPONSE_REGULATORY"/>
    <property type="match status" value="1"/>
</dbReference>
<dbReference type="CDD" id="cd00082">
    <property type="entry name" value="HisKA"/>
    <property type="match status" value="1"/>
</dbReference>
<dbReference type="SMART" id="SM00073">
    <property type="entry name" value="HPT"/>
    <property type="match status" value="1"/>
</dbReference>
<dbReference type="Pfam" id="PF01627">
    <property type="entry name" value="Hpt"/>
    <property type="match status" value="1"/>
</dbReference>
<dbReference type="GO" id="GO:0005886">
    <property type="term" value="C:plasma membrane"/>
    <property type="evidence" value="ECO:0007669"/>
    <property type="project" value="UniProtKB-SubCell"/>
</dbReference>
<dbReference type="SUPFAM" id="SSF53850">
    <property type="entry name" value="Periplasmic binding protein-like II"/>
    <property type="match status" value="2"/>
</dbReference>
<evidence type="ECO:0000256" key="10">
    <source>
        <dbReference type="ARBA" id="ARBA00022741"/>
    </source>
</evidence>
<evidence type="ECO:0000256" key="11">
    <source>
        <dbReference type="ARBA" id="ARBA00022777"/>
    </source>
</evidence>
<dbReference type="KEGG" id="sog:RA178_21165"/>
<keyword evidence="15 18" id="KW-0472">Membrane</keyword>
<dbReference type="GO" id="GO:0006355">
    <property type="term" value="P:regulation of DNA-templated transcription"/>
    <property type="evidence" value="ECO:0007669"/>
    <property type="project" value="InterPro"/>
</dbReference>
<dbReference type="InterPro" id="IPR008207">
    <property type="entry name" value="Sig_transdc_His_kin_Hpt_dom"/>
</dbReference>
<evidence type="ECO:0000256" key="9">
    <source>
        <dbReference type="ARBA" id="ARBA00022729"/>
    </source>
</evidence>
<gene>
    <name evidence="22" type="ORF">RA178_21165</name>
</gene>
<dbReference type="InterPro" id="IPR013767">
    <property type="entry name" value="PAS_fold"/>
</dbReference>
<dbReference type="InterPro" id="IPR049870">
    <property type="entry name" value="BvgS-like_periplasmic1"/>
</dbReference>
<dbReference type="CDD" id="cd00088">
    <property type="entry name" value="HPT"/>
    <property type="match status" value="1"/>
</dbReference>
<evidence type="ECO:0000256" key="3">
    <source>
        <dbReference type="ARBA" id="ARBA00012438"/>
    </source>
</evidence>
<evidence type="ECO:0000259" key="21">
    <source>
        <dbReference type="PROSITE" id="PS50894"/>
    </source>
</evidence>
<keyword evidence="9" id="KW-0732">Signal</keyword>
<dbReference type="SUPFAM" id="SSF52172">
    <property type="entry name" value="CheY-like"/>
    <property type="match status" value="1"/>
</dbReference>
<dbReference type="SMART" id="SM00388">
    <property type="entry name" value="HisKA"/>
    <property type="match status" value="1"/>
</dbReference>
<evidence type="ECO:0000256" key="4">
    <source>
        <dbReference type="ARBA" id="ARBA00022475"/>
    </source>
</evidence>
<evidence type="ECO:0000256" key="15">
    <source>
        <dbReference type="ARBA" id="ARBA00023136"/>
    </source>
</evidence>
<dbReference type="Pfam" id="PF00512">
    <property type="entry name" value="HisKA"/>
    <property type="match status" value="1"/>
</dbReference>
<evidence type="ECO:0000256" key="12">
    <source>
        <dbReference type="ARBA" id="ARBA00022840"/>
    </source>
</evidence>
<dbReference type="SMART" id="SM00387">
    <property type="entry name" value="HATPase_c"/>
    <property type="match status" value="1"/>
</dbReference>
<dbReference type="Proteomes" id="UP001236800">
    <property type="component" value="Chromosome"/>
</dbReference>
<proteinExistence type="predicted"/>
<reference evidence="22" key="1">
    <citation type="submission" date="2023-08" db="EMBL/GenBank/DDBJ databases">
        <title>Complete genome sequence of Shewanella oncorhynchi Z-P2, a siderophore putrebactin-producing bacterium.</title>
        <authorList>
            <person name="Zhang Y."/>
        </authorList>
    </citation>
    <scope>NUCLEOTIDE SEQUENCE</scope>
    <source>
        <strain evidence="22">Z-P2</strain>
    </source>
</reference>
<feature type="modified residue" description="4-aspartylphosphate" evidence="17">
    <location>
        <position position="1001"/>
    </location>
</feature>
<evidence type="ECO:0000259" key="20">
    <source>
        <dbReference type="PROSITE" id="PS50110"/>
    </source>
</evidence>
<evidence type="ECO:0000256" key="7">
    <source>
        <dbReference type="ARBA" id="ARBA00022679"/>
    </source>
</evidence>
<keyword evidence="11" id="KW-0418">Kinase</keyword>
<dbReference type="PROSITE" id="PS50894">
    <property type="entry name" value="HPT"/>
    <property type="match status" value="1"/>
</dbReference>
<evidence type="ECO:0000256" key="16">
    <source>
        <dbReference type="PROSITE-ProRule" id="PRU00110"/>
    </source>
</evidence>
<keyword evidence="7" id="KW-0808">Transferase</keyword>